<dbReference type="GO" id="GO:0000160">
    <property type="term" value="P:phosphorelay signal transduction system"/>
    <property type="evidence" value="ECO:0007669"/>
    <property type="project" value="InterPro"/>
</dbReference>
<evidence type="ECO:0000259" key="7">
    <source>
        <dbReference type="PROSITE" id="PS50110"/>
    </source>
</evidence>
<dbReference type="GO" id="GO:0003677">
    <property type="term" value="F:DNA binding"/>
    <property type="evidence" value="ECO:0007669"/>
    <property type="project" value="UniProtKB-KW"/>
</dbReference>
<evidence type="ECO:0000259" key="6">
    <source>
        <dbReference type="PROSITE" id="PS50043"/>
    </source>
</evidence>
<dbReference type="PANTHER" id="PTHR43214:SF41">
    <property type="entry name" value="NITRATE_NITRITE RESPONSE REGULATOR PROTEIN NARP"/>
    <property type="match status" value="1"/>
</dbReference>
<dbReference type="InterPro" id="IPR016032">
    <property type="entry name" value="Sig_transdc_resp-reg_C-effctor"/>
</dbReference>
<keyword evidence="4" id="KW-0804">Transcription</keyword>
<dbReference type="CDD" id="cd06170">
    <property type="entry name" value="LuxR_C_like"/>
    <property type="match status" value="1"/>
</dbReference>
<protein>
    <submittedName>
        <fullName evidence="8">Response regulator transcription factor</fullName>
    </submittedName>
</protein>
<dbReference type="SUPFAM" id="SSF52172">
    <property type="entry name" value="CheY-like"/>
    <property type="match status" value="1"/>
</dbReference>
<reference evidence="8" key="2">
    <citation type="submission" date="2023-04" db="EMBL/GenBank/DDBJ databases">
        <title>'Rhodoalgimonas zhirmunskyi' gen. nov., isolated from a red alga.</title>
        <authorList>
            <person name="Nedashkovskaya O.I."/>
            <person name="Otstavnykh N.Y."/>
            <person name="Bystritskaya E.P."/>
            <person name="Balabanova L.A."/>
            <person name="Isaeva M.P."/>
        </authorList>
    </citation>
    <scope>NUCLEOTIDE SEQUENCE</scope>
    <source>
        <strain evidence="8">10Alg 79</strain>
    </source>
</reference>
<keyword evidence="1 5" id="KW-0597">Phosphoprotein</keyword>
<accession>A0AAJ1UAR7</accession>
<reference evidence="8" key="1">
    <citation type="submission" date="2022-07" db="EMBL/GenBank/DDBJ databases">
        <authorList>
            <person name="Otstavnykh N."/>
            <person name="Isaeva M."/>
            <person name="Bystritskaya E."/>
        </authorList>
    </citation>
    <scope>NUCLEOTIDE SEQUENCE</scope>
    <source>
        <strain evidence="8">10Alg 79</strain>
    </source>
</reference>
<comment type="caution">
    <text evidence="8">The sequence shown here is derived from an EMBL/GenBank/DDBJ whole genome shotgun (WGS) entry which is preliminary data.</text>
</comment>
<dbReference type="PRINTS" id="PR00038">
    <property type="entry name" value="HTHLUXR"/>
</dbReference>
<evidence type="ECO:0000256" key="3">
    <source>
        <dbReference type="ARBA" id="ARBA00023125"/>
    </source>
</evidence>
<evidence type="ECO:0000256" key="5">
    <source>
        <dbReference type="PROSITE-ProRule" id="PRU00169"/>
    </source>
</evidence>
<dbReference type="GO" id="GO:0006355">
    <property type="term" value="P:regulation of DNA-templated transcription"/>
    <property type="evidence" value="ECO:0007669"/>
    <property type="project" value="InterPro"/>
</dbReference>
<keyword evidence="2" id="KW-0805">Transcription regulation</keyword>
<dbReference type="Pfam" id="PF00072">
    <property type="entry name" value="Response_reg"/>
    <property type="match status" value="1"/>
</dbReference>
<evidence type="ECO:0000313" key="9">
    <source>
        <dbReference type="Proteomes" id="UP001227162"/>
    </source>
</evidence>
<dbReference type="InterPro" id="IPR000792">
    <property type="entry name" value="Tscrpt_reg_LuxR_C"/>
</dbReference>
<dbReference type="InterPro" id="IPR011006">
    <property type="entry name" value="CheY-like_superfamily"/>
</dbReference>
<dbReference type="InterPro" id="IPR001789">
    <property type="entry name" value="Sig_transdc_resp-reg_receiver"/>
</dbReference>
<dbReference type="Pfam" id="PF00196">
    <property type="entry name" value="GerE"/>
    <property type="match status" value="1"/>
</dbReference>
<keyword evidence="3" id="KW-0238">DNA-binding</keyword>
<dbReference type="InterPro" id="IPR039420">
    <property type="entry name" value="WalR-like"/>
</dbReference>
<dbReference type="PROSITE" id="PS50110">
    <property type="entry name" value="RESPONSE_REGULATORY"/>
    <property type="match status" value="1"/>
</dbReference>
<dbReference type="SUPFAM" id="SSF46894">
    <property type="entry name" value="C-terminal effector domain of the bipartite response regulators"/>
    <property type="match status" value="1"/>
</dbReference>
<proteinExistence type="predicted"/>
<name>A0AAJ1UAR7_9RHOB</name>
<evidence type="ECO:0000313" key="8">
    <source>
        <dbReference type="EMBL" id="MDQ2093131.1"/>
    </source>
</evidence>
<feature type="modified residue" description="4-aspartylphosphate" evidence="5">
    <location>
        <position position="34"/>
    </location>
</feature>
<feature type="domain" description="Response regulatory" evidence="7">
    <location>
        <begin position="1"/>
        <end position="99"/>
    </location>
</feature>
<dbReference type="CDD" id="cd17535">
    <property type="entry name" value="REC_NarL-like"/>
    <property type="match status" value="1"/>
</dbReference>
<dbReference type="AlphaFoldDB" id="A0AAJ1UAR7"/>
<dbReference type="SMART" id="SM00421">
    <property type="entry name" value="HTH_LUXR"/>
    <property type="match status" value="1"/>
</dbReference>
<evidence type="ECO:0000256" key="4">
    <source>
        <dbReference type="ARBA" id="ARBA00023163"/>
    </source>
</evidence>
<dbReference type="EMBL" id="JANFFA010000001">
    <property type="protein sequence ID" value="MDQ2093131.1"/>
    <property type="molecule type" value="Genomic_DNA"/>
</dbReference>
<organism evidence="8 9">
    <name type="scientific">Rhodalgimonas zhirmunskyi</name>
    <dbReference type="NCBI Taxonomy" id="2964767"/>
    <lineage>
        <taxon>Bacteria</taxon>
        <taxon>Pseudomonadati</taxon>
        <taxon>Pseudomonadota</taxon>
        <taxon>Alphaproteobacteria</taxon>
        <taxon>Rhodobacterales</taxon>
        <taxon>Roseobacteraceae</taxon>
        <taxon>Rhodalgimonas</taxon>
    </lineage>
</organism>
<dbReference type="PANTHER" id="PTHR43214">
    <property type="entry name" value="TWO-COMPONENT RESPONSE REGULATOR"/>
    <property type="match status" value="1"/>
</dbReference>
<dbReference type="InterPro" id="IPR058245">
    <property type="entry name" value="NreC/VraR/RcsB-like_REC"/>
</dbReference>
<dbReference type="Proteomes" id="UP001227162">
    <property type="component" value="Unassembled WGS sequence"/>
</dbReference>
<dbReference type="Gene3D" id="1.10.10.10">
    <property type="entry name" value="Winged helix-like DNA-binding domain superfamily/Winged helix DNA-binding domain"/>
    <property type="match status" value="1"/>
</dbReference>
<evidence type="ECO:0000256" key="2">
    <source>
        <dbReference type="ARBA" id="ARBA00023015"/>
    </source>
</evidence>
<dbReference type="PROSITE" id="PS00622">
    <property type="entry name" value="HTH_LUXR_1"/>
    <property type="match status" value="1"/>
</dbReference>
<gene>
    <name evidence="8" type="ORF">NOI20_03325</name>
</gene>
<keyword evidence="9" id="KW-1185">Reference proteome</keyword>
<dbReference type="Gene3D" id="3.40.50.2300">
    <property type="match status" value="1"/>
</dbReference>
<sequence length="184" mass="19821">MESRPEFSILATTGKGVEAIALARRHRPDIAVLDYVMPDATGLDVFKEIACWSPETRSVIVTGSDSAATLQSLNEAGVHGIFLKAQEPRDICDGLLRVAAGEVVRARQVMKILTASIENSRITRREQQVLTGIAQGLSNPGIAMELSISPKTVESHRASLMRKLGVHSSAALIVRAVREGLLDP</sequence>
<dbReference type="PROSITE" id="PS50043">
    <property type="entry name" value="HTH_LUXR_2"/>
    <property type="match status" value="1"/>
</dbReference>
<dbReference type="InterPro" id="IPR036388">
    <property type="entry name" value="WH-like_DNA-bd_sf"/>
</dbReference>
<evidence type="ECO:0000256" key="1">
    <source>
        <dbReference type="ARBA" id="ARBA00022553"/>
    </source>
</evidence>
<feature type="domain" description="HTH luxR-type" evidence="6">
    <location>
        <begin position="115"/>
        <end position="180"/>
    </location>
</feature>